<dbReference type="InterPro" id="IPR026875">
    <property type="entry name" value="PHydrolase_assoc_dom"/>
</dbReference>
<evidence type="ECO:0000259" key="2">
    <source>
        <dbReference type="PROSITE" id="PS51831"/>
    </source>
</evidence>
<dbReference type="InterPro" id="IPR051094">
    <property type="entry name" value="Diverse_Catalytic_Enzymes"/>
</dbReference>
<sequence length="451" mass="52201">MHEEILLSANPDSPNIKRKDEEILPNGIRTEFMRDRDRALYSEPFRRLAGKTQVYAVGNSDHLRTRLTHTLEVSQIARTISSYLRLNCDLTEAIALAHDIGHTPFGHVGERTLHSIMIPHSDHYINKCPFEKKPLSFDDKYGFKHNLHGVKIAYSSGLNLTNYTLYGIQAHSKLKYDEANEDFFELGFYRQYEPQLKTPSGNSAWSLEAYVVAVADEIAQRHHDLEDAIIGRIITKKEVNSVIHEYLKEDTPFSESLDDKIYEKKLSSFIVNKLVEELVKSSEENILQFQRKYNVRKDNITEFFGTKVEKNELSNIIAYASDFKKMEHNFAKEIQTRVLSSYDIQVADSRGAYVVKKLFQTFYDTPQQLPDNSIISFLLRSRLYQNISELNSIRQDKGIGYLRKQFGEKYKNAELDDKILLMRVICDHIAGMTDNYALITFRKLYGHGTLF</sequence>
<dbReference type="EMBL" id="FLUN01000001">
    <property type="protein sequence ID" value="SBW02796.1"/>
    <property type="molecule type" value="Genomic_DNA"/>
</dbReference>
<dbReference type="PANTHER" id="PTHR35795">
    <property type="entry name" value="SLR1885 PROTEIN"/>
    <property type="match status" value="1"/>
</dbReference>
<gene>
    <name evidence="3" type="ORF">KL86CLO1_11697</name>
</gene>
<dbReference type="Pfam" id="PF13286">
    <property type="entry name" value="HD_assoc"/>
    <property type="match status" value="1"/>
</dbReference>
<dbReference type="InterPro" id="IPR006674">
    <property type="entry name" value="HD_domain"/>
</dbReference>
<name>A0A212JTN2_9FIRM</name>
<dbReference type="Pfam" id="PF01966">
    <property type="entry name" value="HD"/>
    <property type="match status" value="1"/>
</dbReference>
<evidence type="ECO:0000313" key="3">
    <source>
        <dbReference type="EMBL" id="SBW02796.1"/>
    </source>
</evidence>
<accession>A0A212JTN2</accession>
<dbReference type="GO" id="GO:0016793">
    <property type="term" value="F:triphosphoric monoester hydrolase activity"/>
    <property type="evidence" value="ECO:0007669"/>
    <property type="project" value="InterPro"/>
</dbReference>
<dbReference type="CDD" id="cd00077">
    <property type="entry name" value="HDc"/>
    <property type="match status" value="1"/>
</dbReference>
<organism evidence="3">
    <name type="scientific">uncultured Eubacteriales bacterium</name>
    <dbReference type="NCBI Taxonomy" id="172733"/>
    <lineage>
        <taxon>Bacteria</taxon>
        <taxon>Bacillati</taxon>
        <taxon>Bacillota</taxon>
        <taxon>Clostridia</taxon>
        <taxon>Eubacteriales</taxon>
        <taxon>environmental samples</taxon>
    </lineage>
</organism>
<dbReference type="SUPFAM" id="SSF109604">
    <property type="entry name" value="HD-domain/PDEase-like"/>
    <property type="match status" value="1"/>
</dbReference>
<evidence type="ECO:0000256" key="1">
    <source>
        <dbReference type="ARBA" id="ARBA00022801"/>
    </source>
</evidence>
<dbReference type="PROSITE" id="PS51831">
    <property type="entry name" value="HD"/>
    <property type="match status" value="1"/>
</dbReference>
<dbReference type="Gene3D" id="1.10.3210.10">
    <property type="entry name" value="Hypothetical protein af1432"/>
    <property type="match status" value="1"/>
</dbReference>
<dbReference type="NCBIfam" id="TIGR01353">
    <property type="entry name" value="dGTP_triPase"/>
    <property type="match status" value="1"/>
</dbReference>
<dbReference type="SMART" id="SM00471">
    <property type="entry name" value="HDc"/>
    <property type="match status" value="1"/>
</dbReference>
<dbReference type="PANTHER" id="PTHR35795:SF1">
    <property type="entry name" value="BIS(5'-NUCLEOSYL)-TETRAPHOSPHATASE, SYMMETRICAL"/>
    <property type="match status" value="1"/>
</dbReference>
<dbReference type="AlphaFoldDB" id="A0A212JTN2"/>
<feature type="domain" description="HD" evidence="2">
    <location>
        <begin position="66"/>
        <end position="221"/>
    </location>
</feature>
<keyword evidence="1 3" id="KW-0378">Hydrolase</keyword>
<dbReference type="InterPro" id="IPR006261">
    <property type="entry name" value="dGTPase"/>
</dbReference>
<reference evidence="3" key="1">
    <citation type="submission" date="2016-04" db="EMBL/GenBank/DDBJ databases">
        <authorList>
            <person name="Evans L.H."/>
            <person name="Alamgir A."/>
            <person name="Owens N."/>
            <person name="Weber N.D."/>
            <person name="Virtaneva K."/>
            <person name="Barbian K."/>
            <person name="Babar A."/>
            <person name="Rosenke K."/>
        </authorList>
    </citation>
    <scope>NUCLEOTIDE SEQUENCE</scope>
    <source>
        <strain evidence="3">86</strain>
    </source>
</reference>
<proteinExistence type="predicted"/>
<protein>
    <submittedName>
        <fullName evidence="3">Putative Deoxyguanosinetriphosphate triphosphohydrolase-like protein</fullName>
    </submittedName>
</protein>
<dbReference type="InterPro" id="IPR003607">
    <property type="entry name" value="HD/PDEase_dom"/>
</dbReference>